<evidence type="ECO:0000313" key="2">
    <source>
        <dbReference type="Proteomes" id="UP001164250"/>
    </source>
</evidence>
<organism evidence="1 2">
    <name type="scientific">Pistacia atlantica</name>
    <dbReference type="NCBI Taxonomy" id="434234"/>
    <lineage>
        <taxon>Eukaryota</taxon>
        <taxon>Viridiplantae</taxon>
        <taxon>Streptophyta</taxon>
        <taxon>Embryophyta</taxon>
        <taxon>Tracheophyta</taxon>
        <taxon>Spermatophyta</taxon>
        <taxon>Magnoliopsida</taxon>
        <taxon>eudicotyledons</taxon>
        <taxon>Gunneridae</taxon>
        <taxon>Pentapetalae</taxon>
        <taxon>rosids</taxon>
        <taxon>malvids</taxon>
        <taxon>Sapindales</taxon>
        <taxon>Anacardiaceae</taxon>
        <taxon>Pistacia</taxon>
    </lineage>
</organism>
<accession>A0ACC1AK18</accession>
<proteinExistence type="predicted"/>
<dbReference type="Proteomes" id="UP001164250">
    <property type="component" value="Chromosome 10"/>
</dbReference>
<name>A0ACC1AK18_9ROSI</name>
<evidence type="ECO:0000313" key="1">
    <source>
        <dbReference type="EMBL" id="KAJ0087016.1"/>
    </source>
</evidence>
<sequence>MVSSMNEMAKKLPGVIFLKSVAEDWDVKAMPTFVLLKKADFWRGF</sequence>
<keyword evidence="2" id="KW-1185">Reference proteome</keyword>
<comment type="caution">
    <text evidence="1">The sequence shown here is derived from an EMBL/GenBank/DDBJ whole genome shotgun (WGS) entry which is preliminary data.</text>
</comment>
<reference evidence="2" key="1">
    <citation type="journal article" date="2023" name="G3 (Bethesda)">
        <title>Genome assembly and association tests identify interacting loci associated with vigor, precocity, and sex in interspecific pistachio rootstocks.</title>
        <authorList>
            <person name="Palmer W."/>
            <person name="Jacygrad E."/>
            <person name="Sagayaradj S."/>
            <person name="Cavanaugh K."/>
            <person name="Han R."/>
            <person name="Bertier L."/>
            <person name="Beede B."/>
            <person name="Kafkas S."/>
            <person name="Golino D."/>
            <person name="Preece J."/>
            <person name="Michelmore R."/>
        </authorList>
    </citation>
    <scope>NUCLEOTIDE SEQUENCE [LARGE SCALE GENOMIC DNA]</scope>
</reference>
<gene>
    <name evidence="1" type="ORF">Patl1_09219</name>
</gene>
<dbReference type="EMBL" id="CM047906">
    <property type="protein sequence ID" value="KAJ0087016.1"/>
    <property type="molecule type" value="Genomic_DNA"/>
</dbReference>
<protein>
    <submittedName>
        <fullName evidence="1">Uncharacterized protein</fullName>
    </submittedName>
</protein>